<dbReference type="SUPFAM" id="SSF56219">
    <property type="entry name" value="DNase I-like"/>
    <property type="match status" value="1"/>
</dbReference>
<keyword evidence="1" id="KW-0175">Coiled coil</keyword>
<sequence length="321" mass="36576">GTSKWPEVSRLMFEERIGLLAVGESHLTEEQANEIEDECKRLKLFTSIDPERPNAAGVAIALNKDIANIEGVQTWDIIPGRALLVKIPWHGERTITVLAIYAPASSMVENKKFWETLHKVWMTRVLPVPDMVLGDRNIVEDAIDRLPHRTDDDEAVVALTRFKDLLGLKDGWRITNPDEKAYTFTSTSGSHSRLDCILVSSDLFKHCRNWTLSDAPGNLTDHRMVSVDVNAPGSPFIGEGRYAIPLFLMKDKKLLEYAVVEGRKLEEERAEDPAKDIQFLYADYKSKIRRFARERAKETIGALEQKKIKLQKEREEILNRP</sequence>
<dbReference type="Proteomes" id="UP001218188">
    <property type="component" value="Unassembled WGS sequence"/>
</dbReference>
<gene>
    <name evidence="2" type="ORF">C8F04DRAFT_887329</name>
</gene>
<comment type="caution">
    <text evidence="2">The sequence shown here is derived from an EMBL/GenBank/DDBJ whole genome shotgun (WGS) entry which is preliminary data.</text>
</comment>
<evidence type="ECO:0000313" key="2">
    <source>
        <dbReference type="EMBL" id="KAJ7020566.1"/>
    </source>
</evidence>
<reference evidence="2" key="1">
    <citation type="submission" date="2023-03" db="EMBL/GenBank/DDBJ databases">
        <title>Massive genome expansion in bonnet fungi (Mycena s.s.) driven by repeated elements and novel gene families across ecological guilds.</title>
        <authorList>
            <consortium name="Lawrence Berkeley National Laboratory"/>
            <person name="Harder C.B."/>
            <person name="Miyauchi S."/>
            <person name="Viragh M."/>
            <person name="Kuo A."/>
            <person name="Thoen E."/>
            <person name="Andreopoulos B."/>
            <person name="Lu D."/>
            <person name="Skrede I."/>
            <person name="Drula E."/>
            <person name="Henrissat B."/>
            <person name="Morin E."/>
            <person name="Kohler A."/>
            <person name="Barry K."/>
            <person name="LaButti K."/>
            <person name="Morin E."/>
            <person name="Salamov A."/>
            <person name="Lipzen A."/>
            <person name="Mereny Z."/>
            <person name="Hegedus B."/>
            <person name="Baldrian P."/>
            <person name="Stursova M."/>
            <person name="Weitz H."/>
            <person name="Taylor A."/>
            <person name="Grigoriev I.V."/>
            <person name="Nagy L.G."/>
            <person name="Martin F."/>
            <person name="Kauserud H."/>
        </authorList>
    </citation>
    <scope>NUCLEOTIDE SEQUENCE</scope>
    <source>
        <strain evidence="2">CBHHK200</strain>
    </source>
</reference>
<organism evidence="2 3">
    <name type="scientific">Mycena alexandri</name>
    <dbReference type="NCBI Taxonomy" id="1745969"/>
    <lineage>
        <taxon>Eukaryota</taxon>
        <taxon>Fungi</taxon>
        <taxon>Dikarya</taxon>
        <taxon>Basidiomycota</taxon>
        <taxon>Agaricomycotina</taxon>
        <taxon>Agaricomycetes</taxon>
        <taxon>Agaricomycetidae</taxon>
        <taxon>Agaricales</taxon>
        <taxon>Marasmiineae</taxon>
        <taxon>Mycenaceae</taxon>
        <taxon>Mycena</taxon>
    </lineage>
</organism>
<protein>
    <submittedName>
        <fullName evidence="2">Endonuclease/exonuclease/phosphatase</fullName>
    </submittedName>
</protein>
<keyword evidence="2" id="KW-0378">Hydrolase</keyword>
<feature type="coiled-coil region" evidence="1">
    <location>
        <begin position="293"/>
        <end position="320"/>
    </location>
</feature>
<name>A0AAD6S3J1_9AGAR</name>
<evidence type="ECO:0000313" key="3">
    <source>
        <dbReference type="Proteomes" id="UP001218188"/>
    </source>
</evidence>
<dbReference type="GO" id="GO:0004519">
    <property type="term" value="F:endonuclease activity"/>
    <property type="evidence" value="ECO:0007669"/>
    <property type="project" value="UniProtKB-KW"/>
</dbReference>
<feature type="non-terminal residue" evidence="2">
    <location>
        <position position="1"/>
    </location>
</feature>
<evidence type="ECO:0000256" key="1">
    <source>
        <dbReference type="SAM" id="Coils"/>
    </source>
</evidence>
<keyword evidence="3" id="KW-1185">Reference proteome</keyword>
<dbReference type="AlphaFoldDB" id="A0AAD6S3J1"/>
<keyword evidence="2" id="KW-0255">Endonuclease</keyword>
<keyword evidence="2" id="KW-0540">Nuclease</keyword>
<feature type="non-terminal residue" evidence="2">
    <location>
        <position position="321"/>
    </location>
</feature>
<proteinExistence type="predicted"/>
<dbReference type="EMBL" id="JARJCM010000258">
    <property type="protein sequence ID" value="KAJ7020566.1"/>
    <property type="molecule type" value="Genomic_DNA"/>
</dbReference>
<accession>A0AAD6S3J1</accession>
<dbReference type="InterPro" id="IPR036691">
    <property type="entry name" value="Endo/exonu/phosph_ase_sf"/>
</dbReference>
<dbReference type="Gene3D" id="3.60.10.10">
    <property type="entry name" value="Endonuclease/exonuclease/phosphatase"/>
    <property type="match status" value="1"/>
</dbReference>